<feature type="region of interest" description="Disordered" evidence="1">
    <location>
        <begin position="29"/>
        <end position="64"/>
    </location>
</feature>
<dbReference type="Gene3D" id="1.25.40.10">
    <property type="entry name" value="Tetratricopeptide repeat domain"/>
    <property type="match status" value="1"/>
</dbReference>
<accession>A0A0R0AFB7</accession>
<evidence type="ECO:0000256" key="1">
    <source>
        <dbReference type="SAM" id="MobiDB-lite"/>
    </source>
</evidence>
<dbReference type="OrthoDB" id="6028371at2"/>
<proteinExistence type="predicted"/>
<evidence type="ECO:0000313" key="2">
    <source>
        <dbReference type="EMBL" id="KRG40714.1"/>
    </source>
</evidence>
<dbReference type="EMBL" id="LLXU01000095">
    <property type="protein sequence ID" value="KRG40714.1"/>
    <property type="molecule type" value="Genomic_DNA"/>
</dbReference>
<sequence>MRRLLIVGTFVLMGLLAWQVTHRPRPPFPALPAQMEATAPAEATPSYTPEARESAPASRQPSDILSTQRLPDIPAAQLAESLASRAQAGDSQAASQLYLVLSRCNHLARDTSIDWRPEYMDPALLDRLGMSEAQLLAGLEWNALASEAAELEDCQNIPADRLRQASTWLERAAREGDPYARLVYADSVQDLVGGPREMLAAPEKVAQFRRDAITYLQAVAATGSPEAMARLAAAYSSGVLVERDPLLAHAYEIAAAAAAGSAIPASAVETELSSQELARARTLAREIAKP</sequence>
<keyword evidence="3" id="KW-1185">Reference proteome</keyword>
<protein>
    <recommendedName>
        <fullName evidence="4">Sel1 repeat family protein</fullName>
    </recommendedName>
</protein>
<dbReference type="Proteomes" id="UP000051802">
    <property type="component" value="Unassembled WGS sequence"/>
</dbReference>
<comment type="caution">
    <text evidence="2">The sequence shown here is derived from an EMBL/GenBank/DDBJ whole genome shotgun (WGS) entry which is preliminary data.</text>
</comment>
<dbReference type="STRING" id="676599.ARC20_12905"/>
<gene>
    <name evidence="2" type="ORF">ARC20_12905</name>
</gene>
<name>A0A0R0AFB7_9GAMM</name>
<evidence type="ECO:0008006" key="4">
    <source>
        <dbReference type="Google" id="ProtNLM"/>
    </source>
</evidence>
<evidence type="ECO:0000313" key="3">
    <source>
        <dbReference type="Proteomes" id="UP000051802"/>
    </source>
</evidence>
<reference evidence="2 3" key="1">
    <citation type="submission" date="2015-10" db="EMBL/GenBank/DDBJ databases">
        <title>Genome sequencing and analysis of members of genus Stenotrophomonas.</title>
        <authorList>
            <person name="Patil P.P."/>
            <person name="Midha S."/>
            <person name="Patil P.B."/>
        </authorList>
    </citation>
    <scope>NUCLEOTIDE SEQUENCE [LARGE SCALE GENOMIC DNA]</scope>
    <source>
        <strain evidence="2 3">JCM 16536</strain>
    </source>
</reference>
<dbReference type="SUPFAM" id="SSF81901">
    <property type="entry name" value="HCP-like"/>
    <property type="match status" value="1"/>
</dbReference>
<dbReference type="AlphaFoldDB" id="A0A0R0AFB7"/>
<organism evidence="2 3">
    <name type="scientific">Stenotrophomonas panacihumi</name>
    <dbReference type="NCBI Taxonomy" id="676599"/>
    <lineage>
        <taxon>Bacteria</taxon>
        <taxon>Pseudomonadati</taxon>
        <taxon>Pseudomonadota</taxon>
        <taxon>Gammaproteobacteria</taxon>
        <taxon>Lysobacterales</taxon>
        <taxon>Lysobacteraceae</taxon>
        <taxon>Stenotrophomonas</taxon>
    </lineage>
</organism>
<dbReference type="InterPro" id="IPR011990">
    <property type="entry name" value="TPR-like_helical_dom_sf"/>
</dbReference>
<dbReference type="RefSeq" id="WP_057647664.1">
    <property type="nucleotide sequence ID" value="NZ_LLXU01000095.1"/>
</dbReference>